<dbReference type="AlphaFoldDB" id="A0A401V1N4"/>
<dbReference type="PANTHER" id="PTHR43133:SF50">
    <property type="entry name" value="ECF RNA POLYMERASE SIGMA FACTOR SIGM"/>
    <property type="match status" value="1"/>
</dbReference>
<name>A0A401V1N4_9CELL</name>
<comment type="similarity">
    <text evidence="1">Belongs to the sigma-70 factor family. ECF subfamily.</text>
</comment>
<reference evidence="8 9" key="1">
    <citation type="submission" date="2018-11" db="EMBL/GenBank/DDBJ databases">
        <title>Draft genome sequence of Cellulomonas takizawaensis strain TKZ-21.</title>
        <authorList>
            <person name="Yamamura H."/>
            <person name="Hayashi T."/>
            <person name="Hamada M."/>
            <person name="Serisawa Y."/>
            <person name="Matsuyama K."/>
            <person name="Nakagawa Y."/>
            <person name="Otoguro M."/>
            <person name="Yanagida F."/>
            <person name="Hayakawa M."/>
        </authorList>
    </citation>
    <scope>NUCLEOTIDE SEQUENCE [LARGE SCALE GENOMIC DNA]</scope>
    <source>
        <strain evidence="8 9">TKZ-21</strain>
    </source>
</reference>
<dbReference type="RefSeq" id="WP_124343325.1">
    <property type="nucleotide sequence ID" value="NZ_BHYL01000196.1"/>
</dbReference>
<protein>
    <submittedName>
        <fullName evidence="8">RNA polymerase sigma factor</fullName>
    </submittedName>
</protein>
<evidence type="ECO:0000256" key="5">
    <source>
        <dbReference type="ARBA" id="ARBA00023163"/>
    </source>
</evidence>
<dbReference type="Gene3D" id="1.10.1740.10">
    <property type="match status" value="1"/>
</dbReference>
<organism evidence="8 9">
    <name type="scientific">Cellulomonas algicola</name>
    <dbReference type="NCBI Taxonomy" id="2071633"/>
    <lineage>
        <taxon>Bacteria</taxon>
        <taxon>Bacillati</taxon>
        <taxon>Actinomycetota</taxon>
        <taxon>Actinomycetes</taxon>
        <taxon>Micrococcales</taxon>
        <taxon>Cellulomonadaceae</taxon>
        <taxon>Cellulomonas</taxon>
    </lineage>
</organism>
<dbReference type="EMBL" id="BHYL01000196">
    <property type="protein sequence ID" value="GCD20817.1"/>
    <property type="molecule type" value="Genomic_DNA"/>
</dbReference>
<dbReference type="InterPro" id="IPR013325">
    <property type="entry name" value="RNA_pol_sigma_r2"/>
</dbReference>
<evidence type="ECO:0000313" key="9">
    <source>
        <dbReference type="Proteomes" id="UP000288246"/>
    </source>
</evidence>
<accession>A0A401V1N4</accession>
<dbReference type="CDD" id="cd06171">
    <property type="entry name" value="Sigma70_r4"/>
    <property type="match status" value="1"/>
</dbReference>
<evidence type="ECO:0000313" key="8">
    <source>
        <dbReference type="EMBL" id="GCD20817.1"/>
    </source>
</evidence>
<proteinExistence type="inferred from homology"/>
<dbReference type="Pfam" id="PF04542">
    <property type="entry name" value="Sigma70_r2"/>
    <property type="match status" value="1"/>
</dbReference>
<evidence type="ECO:0000259" key="7">
    <source>
        <dbReference type="Pfam" id="PF08281"/>
    </source>
</evidence>
<dbReference type="OrthoDB" id="3688906at2"/>
<dbReference type="PANTHER" id="PTHR43133">
    <property type="entry name" value="RNA POLYMERASE ECF-TYPE SIGMA FACTO"/>
    <property type="match status" value="1"/>
</dbReference>
<feature type="domain" description="RNA polymerase sigma-70 region 2" evidence="6">
    <location>
        <begin position="11"/>
        <end position="77"/>
    </location>
</feature>
<dbReference type="Gene3D" id="1.10.10.10">
    <property type="entry name" value="Winged helix-like DNA-binding domain superfamily/Winged helix DNA-binding domain"/>
    <property type="match status" value="1"/>
</dbReference>
<evidence type="ECO:0000256" key="4">
    <source>
        <dbReference type="ARBA" id="ARBA00023125"/>
    </source>
</evidence>
<dbReference type="InterPro" id="IPR013324">
    <property type="entry name" value="RNA_pol_sigma_r3/r4-like"/>
</dbReference>
<dbReference type="GO" id="GO:0003677">
    <property type="term" value="F:DNA binding"/>
    <property type="evidence" value="ECO:0007669"/>
    <property type="project" value="UniProtKB-KW"/>
</dbReference>
<evidence type="ECO:0000256" key="3">
    <source>
        <dbReference type="ARBA" id="ARBA00023082"/>
    </source>
</evidence>
<keyword evidence="2" id="KW-0805">Transcription regulation</keyword>
<keyword evidence="4" id="KW-0238">DNA-binding</keyword>
<keyword evidence="9" id="KW-1185">Reference proteome</keyword>
<comment type="caution">
    <text evidence="8">The sequence shown here is derived from an EMBL/GenBank/DDBJ whole genome shotgun (WGS) entry which is preliminary data.</text>
</comment>
<gene>
    <name evidence="8" type="ORF">CTKZ_23790</name>
</gene>
<dbReference type="InterPro" id="IPR039425">
    <property type="entry name" value="RNA_pol_sigma-70-like"/>
</dbReference>
<dbReference type="InterPro" id="IPR014284">
    <property type="entry name" value="RNA_pol_sigma-70_dom"/>
</dbReference>
<dbReference type="InterPro" id="IPR013249">
    <property type="entry name" value="RNA_pol_sigma70_r4_t2"/>
</dbReference>
<dbReference type="Proteomes" id="UP000288246">
    <property type="component" value="Unassembled WGS sequence"/>
</dbReference>
<dbReference type="InterPro" id="IPR036388">
    <property type="entry name" value="WH-like_DNA-bd_sf"/>
</dbReference>
<evidence type="ECO:0000256" key="1">
    <source>
        <dbReference type="ARBA" id="ARBA00010641"/>
    </source>
</evidence>
<dbReference type="GO" id="GO:0016987">
    <property type="term" value="F:sigma factor activity"/>
    <property type="evidence" value="ECO:0007669"/>
    <property type="project" value="UniProtKB-KW"/>
</dbReference>
<sequence>MARWEPLLDELVRERRRALLARAVMLTGSQADAEDLLQDALVATFGSRARFSSVAAAEQYVRRAIVTRSIDAARSRASERRAVDRLGGMASATVELPLVGLERDLVAALQSLTARERACVVLRHVEDLSVAETAATLGLSAGAVKRYTADGIARLNAVLGTTGPQADDREPVAVVGAPKGEARA</sequence>
<dbReference type="Pfam" id="PF08281">
    <property type="entry name" value="Sigma70_r4_2"/>
    <property type="match status" value="1"/>
</dbReference>
<dbReference type="GO" id="GO:0006352">
    <property type="term" value="P:DNA-templated transcription initiation"/>
    <property type="evidence" value="ECO:0007669"/>
    <property type="project" value="InterPro"/>
</dbReference>
<keyword evidence="3" id="KW-0731">Sigma factor</keyword>
<dbReference type="NCBIfam" id="TIGR02937">
    <property type="entry name" value="sigma70-ECF"/>
    <property type="match status" value="1"/>
</dbReference>
<dbReference type="SUPFAM" id="SSF88946">
    <property type="entry name" value="Sigma2 domain of RNA polymerase sigma factors"/>
    <property type="match status" value="1"/>
</dbReference>
<keyword evidence="5" id="KW-0804">Transcription</keyword>
<dbReference type="SUPFAM" id="SSF88659">
    <property type="entry name" value="Sigma3 and sigma4 domains of RNA polymerase sigma factors"/>
    <property type="match status" value="1"/>
</dbReference>
<evidence type="ECO:0000259" key="6">
    <source>
        <dbReference type="Pfam" id="PF04542"/>
    </source>
</evidence>
<feature type="domain" description="RNA polymerase sigma factor 70 region 4 type 2" evidence="7">
    <location>
        <begin position="104"/>
        <end position="154"/>
    </location>
</feature>
<dbReference type="InterPro" id="IPR007627">
    <property type="entry name" value="RNA_pol_sigma70_r2"/>
</dbReference>
<evidence type="ECO:0000256" key="2">
    <source>
        <dbReference type="ARBA" id="ARBA00023015"/>
    </source>
</evidence>